<feature type="disulfide bond" evidence="14">
    <location>
        <begin position="648"/>
        <end position="703"/>
    </location>
</feature>
<dbReference type="OrthoDB" id="6273151at2759"/>
<feature type="transmembrane region" description="Helical" evidence="15">
    <location>
        <begin position="727"/>
        <end position="749"/>
    </location>
</feature>
<keyword evidence="11" id="KW-0407">Ion channel</keyword>
<keyword evidence="5 15" id="KW-1133">Transmembrane helix</keyword>
<feature type="binding site" evidence="12">
    <location>
        <position position="636"/>
    </location>
    <ligand>
        <name>L-glutamate</name>
        <dbReference type="ChEBI" id="CHEBI:29985"/>
    </ligand>
</feature>
<dbReference type="SUPFAM" id="SSF53850">
    <property type="entry name" value="Periplasmic binding protein-like II"/>
    <property type="match status" value="1"/>
</dbReference>
<keyword evidence="6" id="KW-0406">Ion transport</keyword>
<keyword evidence="3" id="KW-1003">Cell membrane</keyword>
<keyword evidence="9" id="KW-0325">Glycoprotein</keyword>
<dbReference type="Proteomes" id="UP000278807">
    <property type="component" value="Unassembled WGS sequence"/>
</dbReference>
<keyword evidence="14" id="KW-1015">Disulfide bond</keyword>
<keyword evidence="4 15" id="KW-0812">Transmembrane</keyword>
<dbReference type="Gene3D" id="1.10.287.70">
    <property type="match status" value="1"/>
</dbReference>
<evidence type="ECO:0000256" key="4">
    <source>
        <dbReference type="ARBA" id="ARBA00022692"/>
    </source>
</evidence>
<dbReference type="PRINTS" id="PR00177">
    <property type="entry name" value="NMDARECEPTOR"/>
</dbReference>
<dbReference type="InterPro" id="IPR001508">
    <property type="entry name" value="Iono_Glu_rcpt_met"/>
</dbReference>
<evidence type="ECO:0000256" key="8">
    <source>
        <dbReference type="ARBA" id="ARBA00023170"/>
    </source>
</evidence>
<evidence type="ECO:0000256" key="6">
    <source>
        <dbReference type="ARBA" id="ARBA00023065"/>
    </source>
</evidence>
<evidence type="ECO:0000256" key="10">
    <source>
        <dbReference type="ARBA" id="ARBA00023286"/>
    </source>
</evidence>
<comment type="subcellular location">
    <subcellularLocation>
        <location evidence="1">Cell membrane</location>
        <topology evidence="1">Multi-pass membrane protein</topology>
    </subcellularLocation>
</comment>
<keyword evidence="18" id="KW-1185">Reference proteome</keyword>
<organism evidence="19">
    <name type="scientific">Rodentolepis nana</name>
    <name type="common">Dwarf tapeworm</name>
    <name type="synonym">Hymenolepis nana</name>
    <dbReference type="NCBI Taxonomy" id="102285"/>
    <lineage>
        <taxon>Eukaryota</taxon>
        <taxon>Metazoa</taxon>
        <taxon>Spiralia</taxon>
        <taxon>Lophotrochozoa</taxon>
        <taxon>Platyhelminthes</taxon>
        <taxon>Cestoda</taxon>
        <taxon>Eucestoda</taxon>
        <taxon>Cyclophyllidea</taxon>
        <taxon>Hymenolepididae</taxon>
        <taxon>Rodentolepis</taxon>
    </lineage>
</organism>
<evidence type="ECO:0000256" key="11">
    <source>
        <dbReference type="ARBA" id="ARBA00023303"/>
    </source>
</evidence>
<dbReference type="GO" id="GO:0038023">
    <property type="term" value="F:signaling receptor activity"/>
    <property type="evidence" value="ECO:0007669"/>
    <property type="project" value="InterPro"/>
</dbReference>
<dbReference type="AlphaFoldDB" id="A0A0R3TQV1"/>
<evidence type="ECO:0000313" key="17">
    <source>
        <dbReference type="EMBL" id="VDO06768.1"/>
    </source>
</evidence>
<dbReference type="WBParaSite" id="HNAJ_0000993201-mRNA-1">
    <property type="protein sequence ID" value="HNAJ_0000993201-mRNA-1"/>
    <property type="gene ID" value="HNAJ_0000993201"/>
</dbReference>
<gene>
    <name evidence="17" type="ORF">HNAJ_LOCUS9927</name>
</gene>
<dbReference type="PANTHER" id="PTHR18966">
    <property type="entry name" value="IONOTROPIC GLUTAMATE RECEPTOR"/>
    <property type="match status" value="1"/>
</dbReference>
<proteinExistence type="predicted"/>
<evidence type="ECO:0000256" key="7">
    <source>
        <dbReference type="ARBA" id="ARBA00023136"/>
    </source>
</evidence>
<keyword evidence="10" id="KW-1071">Ligand-gated ion channel</keyword>
<dbReference type="STRING" id="102285.A0A0R3TQV1"/>
<dbReference type="GO" id="GO:0015276">
    <property type="term" value="F:ligand-gated monoatomic ion channel activity"/>
    <property type="evidence" value="ECO:0007669"/>
    <property type="project" value="InterPro"/>
</dbReference>
<evidence type="ECO:0000256" key="15">
    <source>
        <dbReference type="SAM" id="Phobius"/>
    </source>
</evidence>
<protein>
    <submittedName>
        <fullName evidence="19">PBPe domain-containing protein</fullName>
    </submittedName>
</protein>
<feature type="domain" description="Ionotropic glutamate receptor C-terminal" evidence="16">
    <location>
        <begin position="474"/>
        <end position="736"/>
    </location>
</feature>
<reference evidence="17 18" key="2">
    <citation type="submission" date="2018-11" db="EMBL/GenBank/DDBJ databases">
        <authorList>
            <consortium name="Pathogen Informatics"/>
        </authorList>
    </citation>
    <scope>NUCLEOTIDE SEQUENCE [LARGE SCALE GENOMIC DNA]</scope>
</reference>
<keyword evidence="8" id="KW-0675">Receptor</keyword>
<sequence>MLDLTFNVNIKPDVVKKVFESIYPQRPIENLTFETLSPEGSASNAVGIFGAKDYFISRKKLDPFICNSSNKMEDIYVSTLDLDPAKILRACVELMEEMRGPRSLPSEKTIIAMPKYRSEFHPSHHSELLKKELLMAFLVLDFILIASNITTQMSMFWYQNVDDAEVLTTKINEVNAENVILLLPSENVNNVIENAYNKSLFTWNRRWVIAPMDGGIPQPPKGHEVDMANVSVLYVGNSEVPLGDIANTMEDKLASDTAHAAKAYIESACNDSLTETHYTGLTGDFDFNNINEPRTSIALTVARGLMKTPKNVGSVVIKDNTAKINGTFNELFSFTNEAIETILKSRKMRIAVVLATPFAMFKDSSKKISEPNSCNIFDLTGMTIDVVRAILDPIGVEYECTCYPVSMSSDSLMSVNQGFADMAVGDFAVLPDLKDEFDFISNFLYFTLAILEKPEITQKKTYLWLFLQPLSAGSWVLILFCSIVVALVLATLNYFSPNNVNYGFYESIFVTFGCLFQGLTVSPPNQWSSRFMLCVWWLFVLFFTVIYIANYAALIMYNGIQSEATGFTGLLVDPSIPFGALPNSVAAAQIKLSNDLEIQKINYLSDKLYSQANERNITIEERVQQVRDGKYRLISDSFTLDYFANKYCLVVTGEYSSQQYAIFLKLNTVYTKYLNGRLTALINDGTIKKITNSYTDQQSSRTCTMPVEKGANGGGHRYTITLSEVGGIFILMLIGIVIAIILSIVECIFARKLMVITTSILQHC</sequence>
<dbReference type="InterPro" id="IPR015683">
    <property type="entry name" value="Ionotropic_Glu_rcpt"/>
</dbReference>
<evidence type="ECO:0000256" key="5">
    <source>
        <dbReference type="ARBA" id="ARBA00022989"/>
    </source>
</evidence>
<evidence type="ECO:0000256" key="3">
    <source>
        <dbReference type="ARBA" id="ARBA00022475"/>
    </source>
</evidence>
<evidence type="ECO:0000256" key="1">
    <source>
        <dbReference type="ARBA" id="ARBA00004651"/>
    </source>
</evidence>
<evidence type="ECO:0000313" key="19">
    <source>
        <dbReference type="WBParaSite" id="HNAJ_0000993201-mRNA-1"/>
    </source>
</evidence>
<evidence type="ECO:0000256" key="2">
    <source>
        <dbReference type="ARBA" id="ARBA00022448"/>
    </source>
</evidence>
<dbReference type="Pfam" id="PF00060">
    <property type="entry name" value="Lig_chan"/>
    <property type="match status" value="1"/>
</dbReference>
<name>A0A0R3TQV1_RODNA</name>
<dbReference type="Gene3D" id="3.40.190.10">
    <property type="entry name" value="Periplasmic binding protein-like II"/>
    <property type="match status" value="2"/>
</dbReference>
<dbReference type="GO" id="GO:0005886">
    <property type="term" value="C:plasma membrane"/>
    <property type="evidence" value="ECO:0007669"/>
    <property type="project" value="UniProtKB-SubCell"/>
</dbReference>
<keyword evidence="7 15" id="KW-0472">Membrane</keyword>
<dbReference type="EMBL" id="UZAE01012805">
    <property type="protein sequence ID" value="VDO06768.1"/>
    <property type="molecule type" value="Genomic_DNA"/>
</dbReference>
<evidence type="ECO:0000256" key="9">
    <source>
        <dbReference type="ARBA" id="ARBA00023180"/>
    </source>
</evidence>
<dbReference type="InterPro" id="IPR001320">
    <property type="entry name" value="Iontro_rcpt_C"/>
</dbReference>
<accession>A0A0R3TQV1</accession>
<evidence type="ECO:0000256" key="13">
    <source>
        <dbReference type="PIRSR" id="PIRSR601508-2"/>
    </source>
</evidence>
<evidence type="ECO:0000259" key="16">
    <source>
        <dbReference type="Pfam" id="PF00060"/>
    </source>
</evidence>
<evidence type="ECO:0000256" key="12">
    <source>
        <dbReference type="PIRSR" id="PIRSR601508-1"/>
    </source>
</evidence>
<feature type="transmembrane region" description="Helical" evidence="15">
    <location>
        <begin position="502"/>
        <end position="521"/>
    </location>
</feature>
<keyword evidence="2" id="KW-0813">Transport</keyword>
<feature type="transmembrane region" description="Helical" evidence="15">
    <location>
        <begin position="533"/>
        <end position="557"/>
    </location>
</feature>
<feature type="site" description="Interaction with the cone snail toxin Con-ikot-ikot" evidence="13">
    <location>
        <position position="591"/>
    </location>
</feature>
<reference evidence="19" key="1">
    <citation type="submission" date="2017-02" db="UniProtKB">
        <authorList>
            <consortium name="WormBaseParasite"/>
        </authorList>
    </citation>
    <scope>IDENTIFICATION</scope>
</reference>
<feature type="transmembrane region" description="Helical" evidence="15">
    <location>
        <begin position="462"/>
        <end position="490"/>
    </location>
</feature>
<evidence type="ECO:0000313" key="18">
    <source>
        <dbReference type="Proteomes" id="UP000278807"/>
    </source>
</evidence>
<evidence type="ECO:0000256" key="14">
    <source>
        <dbReference type="PIRSR" id="PIRSR601508-3"/>
    </source>
</evidence>